<dbReference type="STRING" id="747676.F4RPC2"/>
<feature type="compositionally biased region" description="Polar residues" evidence="1">
    <location>
        <begin position="42"/>
        <end position="63"/>
    </location>
</feature>
<dbReference type="RefSeq" id="XP_007410846.1">
    <property type="nucleotide sequence ID" value="XM_007410784.1"/>
</dbReference>
<dbReference type="VEuPathDB" id="FungiDB:MELLADRAFT_63842"/>
<protein>
    <recommendedName>
        <fullName evidence="5">Secreted protein</fullName>
    </recommendedName>
</protein>
<dbReference type="EMBL" id="GL883111">
    <property type="protein sequence ID" value="EGG05790.1"/>
    <property type="molecule type" value="Genomic_DNA"/>
</dbReference>
<feature type="signal peptide" evidence="2">
    <location>
        <begin position="1"/>
        <end position="18"/>
    </location>
</feature>
<keyword evidence="4" id="KW-1185">Reference proteome</keyword>
<dbReference type="Proteomes" id="UP000001072">
    <property type="component" value="Unassembled WGS sequence"/>
</dbReference>
<feature type="compositionally biased region" description="Polar residues" evidence="1">
    <location>
        <begin position="785"/>
        <end position="794"/>
    </location>
</feature>
<dbReference type="HOGENOM" id="CLU_341008_0_0_1"/>
<feature type="compositionally biased region" description="Low complexity" evidence="1">
    <location>
        <begin position="64"/>
        <end position="122"/>
    </location>
</feature>
<feature type="region of interest" description="Disordered" evidence="1">
    <location>
        <begin position="388"/>
        <end position="519"/>
    </location>
</feature>
<evidence type="ECO:0000313" key="4">
    <source>
        <dbReference type="Proteomes" id="UP000001072"/>
    </source>
</evidence>
<dbReference type="GeneID" id="18930156"/>
<feature type="region of interest" description="Disordered" evidence="1">
    <location>
        <begin position="42"/>
        <end position="127"/>
    </location>
</feature>
<feature type="chain" id="PRO_5003320930" description="Secreted protein" evidence="2">
    <location>
        <begin position="19"/>
        <end position="832"/>
    </location>
</feature>
<reference evidence="4" key="1">
    <citation type="journal article" date="2011" name="Proc. Natl. Acad. Sci. U.S.A.">
        <title>Obligate biotrophy features unraveled by the genomic analysis of rust fungi.</title>
        <authorList>
            <person name="Duplessis S."/>
            <person name="Cuomo C.A."/>
            <person name="Lin Y.-C."/>
            <person name="Aerts A."/>
            <person name="Tisserant E."/>
            <person name="Veneault-Fourrey C."/>
            <person name="Joly D.L."/>
            <person name="Hacquard S."/>
            <person name="Amselem J."/>
            <person name="Cantarel B.L."/>
            <person name="Chiu R."/>
            <person name="Coutinho P.M."/>
            <person name="Feau N."/>
            <person name="Field M."/>
            <person name="Frey P."/>
            <person name="Gelhaye E."/>
            <person name="Goldberg J."/>
            <person name="Grabherr M.G."/>
            <person name="Kodira C.D."/>
            <person name="Kohler A."/>
            <person name="Kuees U."/>
            <person name="Lindquist E.A."/>
            <person name="Lucas S.M."/>
            <person name="Mago R."/>
            <person name="Mauceli E."/>
            <person name="Morin E."/>
            <person name="Murat C."/>
            <person name="Pangilinan J.L."/>
            <person name="Park R."/>
            <person name="Pearson M."/>
            <person name="Quesneville H."/>
            <person name="Rouhier N."/>
            <person name="Sakthikumar S."/>
            <person name="Salamov A.A."/>
            <person name="Schmutz J."/>
            <person name="Selles B."/>
            <person name="Shapiro H."/>
            <person name="Tanguay P."/>
            <person name="Tuskan G.A."/>
            <person name="Henrissat B."/>
            <person name="Van de Peer Y."/>
            <person name="Rouze P."/>
            <person name="Ellis J.G."/>
            <person name="Dodds P.N."/>
            <person name="Schein J.E."/>
            <person name="Zhong S."/>
            <person name="Hamelin R.C."/>
            <person name="Grigoriev I.V."/>
            <person name="Szabo L.J."/>
            <person name="Martin F."/>
        </authorList>
    </citation>
    <scope>NUCLEOTIDE SEQUENCE [LARGE SCALE GENOMIC DNA]</scope>
    <source>
        <strain evidence="4">98AG31 / pathotype 3-4-7</strain>
    </source>
</reference>
<feature type="compositionally biased region" description="Low complexity" evidence="1">
    <location>
        <begin position="419"/>
        <end position="430"/>
    </location>
</feature>
<feature type="compositionally biased region" description="Basic residues" evidence="1">
    <location>
        <begin position="335"/>
        <end position="344"/>
    </location>
</feature>
<feature type="region of interest" description="Disordered" evidence="1">
    <location>
        <begin position="649"/>
        <end position="832"/>
    </location>
</feature>
<sequence>MRLHAAHILLAVAPAIYATNHPRENSQSSPQTGYHSIVGRSQLITDSSGGPGNSSSLDATPSNPSLGSTSNLYSSSSPSNISLGSTPNLYSSSSPSNLSLGSTPDVYSSSSPSNTSGTTTPSLKKTSKVTAAVSKSWEQMLEHALNATLATLPGLEGVADEIQKLVSAQMNSLENQTAIPDLQNAGDSINKTSGVSIGGSASANVTQNVSGEGEMQGRYANGTRCEGLFVAMRTLEESVSKDATEKTTKLVEKIKGCISYSMLSVIKIVATPEVTKCKVAPAQTVFSSRIESNMTLIAEMIAELKQNNDGDSSLTVNNTLSANTSSTVQANLTKTTRKPCRSSRHLQGGKSGLLGTSARNGNSLLNASAGEAQYISPLNSTGEAQYISPSNSTGEAQYFQNPGSLPSNSSTGEAQYIQGTGSSPPSTSTGQAQYIQGSDGPLPVLQKRDANTMTSVGPALYRSGPTGSGPSNTSSVGTALYRGASTGSDPSSTTSVGPALYRSAPTGSDPSNISSVGPALYRSGPAGNGHSSANATLSGGYNSAFNVSSWSDDDDENCDPTLPPLDEEEPPKKDSTHHKKKKQAIKEVEKCYNATIPAVTGVINSNPKEGISGIHLGKSSQSKIKVNVASYVTINSPTIYNFITQVNGGSGARTDDDDITPPKNTPYPGAPTSPGGGGASYPGGSSGGSNYPGGGSGSGGDYPGGGSSYPGGSSGGGGGGGTYPDGGSGNGGNYPGGGSSYPGGSSGGSSYPDGGSGGNTSDNGASYPGGGSCGGSMAGNEGGYPSSSGNMTDTGSGYPSSGGSSPCSGPSSPSGSPSGYPSGGPSGGLGQF</sequence>
<feature type="compositionally biased region" description="Gly residues" evidence="1">
    <location>
        <begin position="767"/>
        <end position="782"/>
    </location>
</feature>
<evidence type="ECO:0008006" key="5">
    <source>
        <dbReference type="Google" id="ProtNLM"/>
    </source>
</evidence>
<keyword evidence="2" id="KW-0732">Signal</keyword>
<name>F4RPC2_MELLP</name>
<feature type="compositionally biased region" description="Low complexity" evidence="1">
    <location>
        <begin position="795"/>
        <end position="820"/>
    </location>
</feature>
<feature type="region of interest" description="Disordered" evidence="1">
    <location>
        <begin position="330"/>
        <end position="357"/>
    </location>
</feature>
<dbReference type="AlphaFoldDB" id="F4RPC2"/>
<feature type="compositionally biased region" description="Polar residues" evidence="1">
    <location>
        <begin position="485"/>
        <end position="496"/>
    </location>
</feature>
<feature type="compositionally biased region" description="Polar residues" evidence="1">
    <location>
        <begin position="388"/>
        <end position="413"/>
    </location>
</feature>
<feature type="compositionally biased region" description="Gly residues" evidence="1">
    <location>
        <begin position="821"/>
        <end position="832"/>
    </location>
</feature>
<accession>F4RPC2</accession>
<proteinExistence type="predicted"/>
<feature type="compositionally biased region" description="Polar residues" evidence="1">
    <location>
        <begin position="505"/>
        <end position="515"/>
    </location>
</feature>
<gene>
    <name evidence="3" type="ORF">MELLADRAFT_63842</name>
</gene>
<feature type="region of interest" description="Disordered" evidence="1">
    <location>
        <begin position="548"/>
        <end position="582"/>
    </location>
</feature>
<feature type="compositionally biased region" description="Gly residues" evidence="1">
    <location>
        <begin position="674"/>
        <end position="747"/>
    </location>
</feature>
<dbReference type="OrthoDB" id="2507266at2759"/>
<evidence type="ECO:0000256" key="1">
    <source>
        <dbReference type="SAM" id="MobiDB-lite"/>
    </source>
</evidence>
<evidence type="ECO:0000256" key="2">
    <source>
        <dbReference type="SAM" id="SignalP"/>
    </source>
</evidence>
<evidence type="ECO:0000313" key="3">
    <source>
        <dbReference type="EMBL" id="EGG05790.1"/>
    </source>
</evidence>
<dbReference type="InParanoid" id="F4RPC2"/>
<organism evidence="4">
    <name type="scientific">Melampsora larici-populina (strain 98AG31 / pathotype 3-4-7)</name>
    <name type="common">Poplar leaf rust fungus</name>
    <dbReference type="NCBI Taxonomy" id="747676"/>
    <lineage>
        <taxon>Eukaryota</taxon>
        <taxon>Fungi</taxon>
        <taxon>Dikarya</taxon>
        <taxon>Basidiomycota</taxon>
        <taxon>Pucciniomycotina</taxon>
        <taxon>Pucciniomycetes</taxon>
        <taxon>Pucciniales</taxon>
        <taxon>Melampsoraceae</taxon>
        <taxon>Melampsora</taxon>
    </lineage>
</organism>
<feature type="compositionally biased region" description="Low complexity" evidence="1">
    <location>
        <begin position="748"/>
        <end position="766"/>
    </location>
</feature>
<feature type="compositionally biased region" description="Low complexity" evidence="1">
    <location>
        <begin position="463"/>
        <end position="478"/>
    </location>
</feature>
<dbReference type="KEGG" id="mlr:MELLADRAFT_63842"/>